<accession>A0A2P5Z5A8</accession>
<dbReference type="RefSeq" id="WP_010341737.1">
    <property type="nucleotide sequence ID" value="NZ_CP132343.1"/>
</dbReference>
<dbReference type="EMBL" id="MDEK01000006">
    <property type="protein sequence ID" value="PPU83133.1"/>
    <property type="molecule type" value="Genomic_DNA"/>
</dbReference>
<feature type="region of interest" description="Disordered" evidence="1">
    <location>
        <begin position="1"/>
        <end position="32"/>
    </location>
</feature>
<dbReference type="AlphaFoldDB" id="A0A2P5Z5A8"/>
<name>A0A2P5Z5A8_9XANT</name>
<proteinExistence type="predicted"/>
<comment type="caution">
    <text evidence="2">The sequence shown here is derived from an EMBL/GenBank/DDBJ whole genome shotgun (WGS) entry which is preliminary data.</text>
</comment>
<protein>
    <submittedName>
        <fullName evidence="2">Uncharacterized protein</fullName>
    </submittedName>
</protein>
<organism evidence="2 3">
    <name type="scientific">Xanthomonas sacchari</name>
    <dbReference type="NCBI Taxonomy" id="56458"/>
    <lineage>
        <taxon>Bacteria</taxon>
        <taxon>Pseudomonadati</taxon>
        <taxon>Pseudomonadota</taxon>
        <taxon>Gammaproteobacteria</taxon>
        <taxon>Lysobacterales</taxon>
        <taxon>Lysobacteraceae</taxon>
        <taxon>Xanthomonas</taxon>
    </lineage>
</organism>
<evidence type="ECO:0000256" key="1">
    <source>
        <dbReference type="SAM" id="MobiDB-lite"/>
    </source>
</evidence>
<dbReference type="STRING" id="56458.SB85_01975"/>
<dbReference type="Proteomes" id="UP000247346">
    <property type="component" value="Unassembled WGS sequence"/>
</dbReference>
<evidence type="ECO:0000313" key="3">
    <source>
        <dbReference type="Proteomes" id="UP000247346"/>
    </source>
</evidence>
<reference evidence="2 3" key="1">
    <citation type="submission" date="2016-08" db="EMBL/GenBank/DDBJ databases">
        <authorList>
            <person name="Seilhamer J.J."/>
        </authorList>
    </citation>
    <scope>NUCLEOTIDE SEQUENCE [LARGE SCALE GENOMIC DNA]</scope>
    <source>
        <strain evidence="2 3">CFBP4641</strain>
    </source>
</reference>
<dbReference type="OrthoDB" id="5998939at2"/>
<sequence>MSCDESSSVHVPASEPVADPGIRPAAAPRQPGHALRRLETLAQAELRQLLSARAPAPQDARIADPVWAGLAWDMGLNGSAVAAAGTPAPLVHFPLYDGD</sequence>
<gene>
    <name evidence="2" type="ORF">XsacCFBP4641_08135</name>
</gene>
<dbReference type="GeneID" id="93879107"/>
<evidence type="ECO:0000313" key="2">
    <source>
        <dbReference type="EMBL" id="PPU83133.1"/>
    </source>
</evidence>